<feature type="domain" description="AsmA" evidence="2">
    <location>
        <begin position="406"/>
        <end position="541"/>
    </location>
</feature>
<dbReference type="AlphaFoldDB" id="A0A3B0RBU6"/>
<protein>
    <recommendedName>
        <fullName evidence="2">AsmA domain-containing protein</fullName>
    </recommendedName>
</protein>
<proteinExistence type="predicted"/>
<dbReference type="InterPro" id="IPR052894">
    <property type="entry name" value="AsmA-related"/>
</dbReference>
<feature type="region of interest" description="Disordered" evidence="1">
    <location>
        <begin position="644"/>
        <end position="663"/>
    </location>
</feature>
<feature type="domain" description="AsmA" evidence="2">
    <location>
        <begin position="6"/>
        <end position="336"/>
    </location>
</feature>
<feature type="compositionally biased region" description="Acidic residues" evidence="1">
    <location>
        <begin position="684"/>
        <end position="696"/>
    </location>
</feature>
<accession>A0A3B0RBU6</accession>
<dbReference type="PANTHER" id="PTHR30441:SF4">
    <property type="entry name" value="PROTEIN ASMA"/>
    <property type="match status" value="1"/>
</dbReference>
<feature type="region of interest" description="Disordered" evidence="1">
    <location>
        <begin position="675"/>
        <end position="696"/>
    </location>
</feature>
<evidence type="ECO:0000313" key="3">
    <source>
        <dbReference type="EMBL" id="VAV89037.1"/>
    </source>
</evidence>
<dbReference type="GO" id="GO:0005886">
    <property type="term" value="C:plasma membrane"/>
    <property type="evidence" value="ECO:0007669"/>
    <property type="project" value="TreeGrafter"/>
</dbReference>
<name>A0A3B0RBU6_9ZZZZ</name>
<evidence type="ECO:0000256" key="1">
    <source>
        <dbReference type="SAM" id="MobiDB-lite"/>
    </source>
</evidence>
<evidence type="ECO:0000259" key="2">
    <source>
        <dbReference type="Pfam" id="PF05170"/>
    </source>
</evidence>
<dbReference type="GO" id="GO:0090313">
    <property type="term" value="P:regulation of protein targeting to membrane"/>
    <property type="evidence" value="ECO:0007669"/>
    <property type="project" value="TreeGrafter"/>
</dbReference>
<dbReference type="PANTHER" id="PTHR30441">
    <property type="entry name" value="DUF748 DOMAIN-CONTAINING PROTEIN"/>
    <property type="match status" value="1"/>
</dbReference>
<dbReference type="Pfam" id="PF05170">
    <property type="entry name" value="AsmA"/>
    <property type="match status" value="2"/>
</dbReference>
<feature type="compositionally biased region" description="Low complexity" evidence="1">
    <location>
        <begin position="651"/>
        <end position="661"/>
    </location>
</feature>
<gene>
    <name evidence="3" type="ORF">MNBD_ALPHA06-784</name>
</gene>
<reference evidence="3" key="1">
    <citation type="submission" date="2018-06" db="EMBL/GenBank/DDBJ databases">
        <authorList>
            <person name="Zhirakovskaya E."/>
        </authorList>
    </citation>
    <scope>NUCLEOTIDE SEQUENCE</scope>
</reference>
<dbReference type="InterPro" id="IPR007844">
    <property type="entry name" value="AsmA"/>
</dbReference>
<sequence length="696" mass="74581">MRRIFGFIFVLLTLVLIGVAAAVFLVPKEVYKQKIEQQASQLTGRQVQINGDISLSFFPSILAKASNVRISNPPGFSNSDFASMEQMQVGVKLMPLFAKRVEITKFVLVKPVISLEKKRNNAVNWALGSGKSASSRARANKGFSRAPGALPLKASLGDVRIVDGKASYLDRTTGAKTTMEAINLRLSLPNLNKKMRLSGKLRLNKVDYSLDANLGSLRKFLEGDATAFTFDLNSNLIRLSFDGDFVQSKNLDFAGSMQLVVPSVKKLAEAGGQSFTARPNTFENFSIQGQVKANPKRLSFSNANLEFDQIRATGSFSAILGANKPKLAGNLKLATLDINPYILPPPPKGTAIPPWSKQVFSLNSLAAANGNFKLDIGTMRVRNIDFGATQLTAKLLNARLEAILSETSLYGGAGTGRVVINGRGAKPSFSMKFDLDGLQVLPLFEAAAGFKKIDGVGKLQMQLLGAGNSMDALMKNLSGTTQMQVRDGAILGVNLASVLRNAQSYLLTGSLPQNLNSEEKTDFSELSGTFQIAKGVARNTDMLMRSPMLRVSGNGNVDLGAQTLDYRLAPKAVASLKGQGGIGDLKGLSAPFRIRGPWNNVKAGLDMQGLQKQLGSRAKSEARKLIKDNVGGQLGSLLDGFLGAEPEPEPDTFNADTTTTEPTDEEKALNILGGLFGLGNKDQPEDDPATDTGGDE</sequence>
<dbReference type="EMBL" id="UOEE01000082">
    <property type="protein sequence ID" value="VAV89037.1"/>
    <property type="molecule type" value="Genomic_DNA"/>
</dbReference>
<organism evidence="3">
    <name type="scientific">hydrothermal vent metagenome</name>
    <dbReference type="NCBI Taxonomy" id="652676"/>
    <lineage>
        <taxon>unclassified sequences</taxon>
        <taxon>metagenomes</taxon>
        <taxon>ecological metagenomes</taxon>
    </lineage>
</organism>